<proteinExistence type="predicted"/>
<dbReference type="KEGG" id="bsia:CWD84_11930"/>
<reference evidence="1 2" key="1">
    <citation type="submission" date="2017-11" db="EMBL/GenBank/DDBJ databases">
        <title>Genome sequence and genome mining of multiple bioactive secondary metabolites from a deep sea-derived Bacillus siamensis SCSIO 05746.</title>
        <authorList>
            <person name="Pan H.-Q."/>
            <person name="Ju J.-H."/>
        </authorList>
    </citation>
    <scope>NUCLEOTIDE SEQUENCE [LARGE SCALE GENOMIC DNA]</scope>
    <source>
        <strain evidence="1 2">SCSIO 05746</strain>
    </source>
</reference>
<protein>
    <submittedName>
        <fullName evidence="1">Uncharacterized protein</fullName>
    </submittedName>
</protein>
<evidence type="ECO:0000313" key="2">
    <source>
        <dbReference type="Proteomes" id="UP000234366"/>
    </source>
</evidence>
<gene>
    <name evidence="1" type="ORF">CWD84_11930</name>
</gene>
<keyword evidence="2" id="KW-1185">Reference proteome</keyword>
<evidence type="ECO:0000313" key="1">
    <source>
        <dbReference type="EMBL" id="AUJ77468.1"/>
    </source>
</evidence>
<sequence>MNKIHLTYIEQRKLDGIGTLHVIFQSNRKIKFISNVDTLNVMSLNMALNLMIFVNSKKINISPSLHRK</sequence>
<organism evidence="1 2">
    <name type="scientific">Bacillus siamensis</name>
    <dbReference type="NCBI Taxonomy" id="659243"/>
    <lineage>
        <taxon>Bacteria</taxon>
        <taxon>Bacillati</taxon>
        <taxon>Bacillota</taxon>
        <taxon>Bacilli</taxon>
        <taxon>Bacillales</taxon>
        <taxon>Bacillaceae</taxon>
        <taxon>Bacillus</taxon>
        <taxon>Bacillus amyloliquefaciens group</taxon>
    </lineage>
</organism>
<dbReference type="EMBL" id="CP025001">
    <property type="protein sequence ID" value="AUJ77468.1"/>
    <property type="molecule type" value="Genomic_DNA"/>
</dbReference>
<accession>A0AAI8HNX3</accession>
<name>A0AAI8HNX3_9BACI</name>
<dbReference type="AlphaFoldDB" id="A0AAI8HNX3"/>
<dbReference type="Proteomes" id="UP000234366">
    <property type="component" value="Chromosome"/>
</dbReference>